<dbReference type="InterPro" id="IPR000917">
    <property type="entry name" value="Sulfatase_N"/>
</dbReference>
<feature type="domain" description="Sulfatase N-terminal" evidence="2">
    <location>
        <begin position="5"/>
        <end position="56"/>
    </location>
</feature>
<protein>
    <submittedName>
        <fullName evidence="3">6-phosphofructokinase</fullName>
    </submittedName>
</protein>
<evidence type="ECO:0000259" key="2">
    <source>
        <dbReference type="Pfam" id="PF00884"/>
    </source>
</evidence>
<dbReference type="SUPFAM" id="SSF53649">
    <property type="entry name" value="Alkaline phosphatase-like"/>
    <property type="match status" value="1"/>
</dbReference>
<evidence type="ECO:0000256" key="1">
    <source>
        <dbReference type="SAM" id="MobiDB-lite"/>
    </source>
</evidence>
<evidence type="ECO:0000313" key="3">
    <source>
        <dbReference type="EMBL" id="MET4754973.1"/>
    </source>
</evidence>
<proteinExistence type="predicted"/>
<keyword evidence="4" id="KW-1185">Reference proteome</keyword>
<reference evidence="3 4" key="1">
    <citation type="submission" date="2024-06" db="EMBL/GenBank/DDBJ databases">
        <title>Genomic Encyclopedia of Type Strains, Phase V (KMG-V): Genome sequencing to study the core and pangenomes of soil and plant-associated prokaryotes.</title>
        <authorList>
            <person name="Whitman W."/>
        </authorList>
    </citation>
    <scope>NUCLEOTIDE SEQUENCE [LARGE SCALE GENOMIC DNA]</scope>
    <source>
        <strain evidence="3 4">NE40</strain>
    </source>
</reference>
<dbReference type="Gene3D" id="3.40.720.10">
    <property type="entry name" value="Alkaline Phosphatase, subunit A"/>
    <property type="match status" value="1"/>
</dbReference>
<gene>
    <name evidence="3" type="ORF">V5J35_000165</name>
</gene>
<evidence type="ECO:0000313" key="4">
    <source>
        <dbReference type="Proteomes" id="UP001549366"/>
    </source>
</evidence>
<sequence>MPNFDEYLTDRFGSEAIDYIEKRKDEPFFLFVPFNAIHGPLQAKEEDLEKFKHIEEAKRLQKDFDQWNAKNEPSRWGWNKQNFPYTNGWRKHD</sequence>
<dbReference type="EMBL" id="JBEWTB010000001">
    <property type="protein sequence ID" value="MET4754973.1"/>
    <property type="molecule type" value="Genomic_DNA"/>
</dbReference>
<accession>A0ABV2SB33</accession>
<dbReference type="Pfam" id="PF00884">
    <property type="entry name" value="Sulfatase"/>
    <property type="match status" value="1"/>
</dbReference>
<comment type="caution">
    <text evidence="3">The sequence shown here is derived from an EMBL/GenBank/DDBJ whole genome shotgun (WGS) entry which is preliminary data.</text>
</comment>
<name>A0ABV2SB33_9GAMM</name>
<feature type="region of interest" description="Disordered" evidence="1">
    <location>
        <begin position="71"/>
        <end position="93"/>
    </location>
</feature>
<dbReference type="Proteomes" id="UP001549366">
    <property type="component" value="Unassembled WGS sequence"/>
</dbReference>
<organism evidence="3 4">
    <name type="scientific">Endozoicomonas lisbonensis</name>
    <dbReference type="NCBI Taxonomy" id="3120522"/>
    <lineage>
        <taxon>Bacteria</taxon>
        <taxon>Pseudomonadati</taxon>
        <taxon>Pseudomonadota</taxon>
        <taxon>Gammaproteobacteria</taxon>
        <taxon>Oceanospirillales</taxon>
        <taxon>Endozoicomonadaceae</taxon>
        <taxon>Endozoicomonas</taxon>
    </lineage>
</organism>
<dbReference type="InterPro" id="IPR017850">
    <property type="entry name" value="Alkaline_phosphatase_core_sf"/>
</dbReference>